<gene>
    <name evidence="9" type="ORF">GWR21_31180</name>
</gene>
<dbReference type="PROSITE" id="PS51820">
    <property type="entry name" value="PA14"/>
    <property type="match status" value="1"/>
</dbReference>
<organism evidence="9 10">
    <name type="scientific">Chitinophaga agri</name>
    <dbReference type="NCBI Taxonomy" id="2703787"/>
    <lineage>
        <taxon>Bacteria</taxon>
        <taxon>Pseudomonadati</taxon>
        <taxon>Bacteroidota</taxon>
        <taxon>Chitinophagia</taxon>
        <taxon>Chitinophagales</taxon>
        <taxon>Chitinophagaceae</taxon>
        <taxon>Chitinophaga</taxon>
    </lineage>
</organism>
<comment type="catalytic activity">
    <reaction evidence="1">
        <text>Hydrolysis of terminal non-reducing N-acetyl-D-hexosamine residues in N-acetyl-beta-D-hexosaminides.</text>
        <dbReference type="EC" id="3.2.1.52"/>
    </reaction>
</comment>
<dbReference type="RefSeq" id="WP_162335600.1">
    <property type="nucleotide sequence ID" value="NZ_CP048113.1"/>
</dbReference>
<evidence type="ECO:0000259" key="8">
    <source>
        <dbReference type="PROSITE" id="PS51820"/>
    </source>
</evidence>
<dbReference type="PANTHER" id="PTHR22600">
    <property type="entry name" value="BETA-HEXOSAMINIDASE"/>
    <property type="match status" value="1"/>
</dbReference>
<sequence>MFKPFRLTGAVVFCVLLGISAVHAQDADPARYAIVPYPQELVPAAGEFVITPKTKLVLPSNKAFFSNEAAQLQTLIRQGLGKALPVAGKAGNGTIVLKQNDQLAGEEDYTLEVTPQQLIISAKTPTGMFRAVQTIRQLLPANIEGVKNAKLPKLTVPAVKITDHPVYGWRGMHLDVSRHFFSVDYLKKFIDLLALYKMNKFHIHLTDDQGWRIEIKKYPLLTEQGAWREFNNQDSVCMQKAKTNPDMEIDKSHIIQKDGKTLYGGFYTQAQMKEVIAYATARHIEMIPEIDMPGHMMAAIKSYPYLSCVGGSTWGPLFTTPICPCNESTFEFAENVYSEIFALFPSQYVHLGADEVEKSTWAKSPACEAIMKANNLKTVEELQSYFVKRMEKFFNSKGKKLIGWDEILEGGISETAILMYWRSWVPDAPVHAAQHGNKVIMTPGNPLYFDTPPDRNSVSNVYHFNPVPKGLTPEQEKFIIGAQANTWTEYIPSEKRADFMMFPRMTALAEVLWTHRQDYDNYLLRLNKQYKRLDQLKVHYRMPDLDGFTDDNVLVGKTVLKLQKPSPEITIRYTTDGTAPTMSSAELPEAFIVPGPGTIKLASFSPSGSSSDIYTLNYRQQSFFPPVNLFKAPEAGLQVQYFDSSYRSVTKLPDTSDSIVYVTNAVIPAGMGKGGKAFGAKITGYIDVPETAIYSFFLTADDGANLYIQGDKVVDNDGWHAPVQKSGQVALQKGLHPFEIKFVEGGGGYTLKLEYRVNGGKIQAVPDAWFKRN</sequence>
<dbReference type="Pfam" id="PF07691">
    <property type="entry name" value="PA14"/>
    <property type="match status" value="1"/>
</dbReference>
<dbReference type="InterPro" id="IPR029018">
    <property type="entry name" value="Hex-like_dom2"/>
</dbReference>
<evidence type="ECO:0000256" key="6">
    <source>
        <dbReference type="PIRSR" id="PIRSR625705-1"/>
    </source>
</evidence>
<dbReference type="Pfam" id="PF13290">
    <property type="entry name" value="CHB_HEX_C_1"/>
    <property type="match status" value="1"/>
</dbReference>
<dbReference type="InterPro" id="IPR015882">
    <property type="entry name" value="HEX_bac_N"/>
</dbReference>
<dbReference type="InterPro" id="IPR059177">
    <property type="entry name" value="GH29D-like_dom"/>
</dbReference>
<proteinExistence type="inferred from homology"/>
<dbReference type="AlphaFoldDB" id="A0A6B9ZQD2"/>
<reference evidence="9 10" key="1">
    <citation type="submission" date="2020-01" db="EMBL/GenBank/DDBJ databases">
        <title>Complete genome sequence of Chitinophaga sp. H33E-04 isolated from quinoa roots.</title>
        <authorList>
            <person name="Weon H.-Y."/>
            <person name="Lee S.A."/>
        </authorList>
    </citation>
    <scope>NUCLEOTIDE SEQUENCE [LARGE SCALE GENOMIC DNA]</scope>
    <source>
        <strain evidence="9 10">H33E-04</strain>
    </source>
</reference>
<evidence type="ECO:0000256" key="3">
    <source>
        <dbReference type="ARBA" id="ARBA00012663"/>
    </source>
</evidence>
<evidence type="ECO:0000256" key="1">
    <source>
        <dbReference type="ARBA" id="ARBA00001231"/>
    </source>
</evidence>
<dbReference type="InterPro" id="IPR011658">
    <property type="entry name" value="PA14_dom"/>
</dbReference>
<protein>
    <recommendedName>
        <fullName evidence="3">beta-N-acetylhexosaminidase</fullName>
        <ecNumber evidence="3">3.2.1.52</ecNumber>
    </recommendedName>
</protein>
<dbReference type="Gene3D" id="3.90.182.10">
    <property type="entry name" value="Toxin - Anthrax Protective Antigen,domain 1"/>
    <property type="match status" value="1"/>
</dbReference>
<dbReference type="GO" id="GO:0005975">
    <property type="term" value="P:carbohydrate metabolic process"/>
    <property type="evidence" value="ECO:0007669"/>
    <property type="project" value="InterPro"/>
</dbReference>
<keyword evidence="10" id="KW-1185">Reference proteome</keyword>
<dbReference type="InterPro" id="IPR015883">
    <property type="entry name" value="Glyco_hydro_20_cat"/>
</dbReference>
<name>A0A6B9ZQD2_9BACT</name>
<dbReference type="GO" id="GO:0004563">
    <property type="term" value="F:beta-N-acetylhexosaminidase activity"/>
    <property type="evidence" value="ECO:0007669"/>
    <property type="project" value="UniProtKB-EC"/>
</dbReference>
<keyword evidence="7" id="KW-0732">Signal</keyword>
<evidence type="ECO:0000256" key="4">
    <source>
        <dbReference type="ARBA" id="ARBA00022801"/>
    </source>
</evidence>
<comment type="similarity">
    <text evidence="2">Belongs to the glycosyl hydrolase 20 family.</text>
</comment>
<dbReference type="Pfam" id="PF02838">
    <property type="entry name" value="Glyco_hydro_20b"/>
    <property type="match status" value="1"/>
</dbReference>
<evidence type="ECO:0000313" key="9">
    <source>
        <dbReference type="EMBL" id="QHS63884.1"/>
    </source>
</evidence>
<dbReference type="SUPFAM" id="SSF51445">
    <property type="entry name" value="(Trans)glycosidases"/>
    <property type="match status" value="1"/>
</dbReference>
<evidence type="ECO:0000256" key="5">
    <source>
        <dbReference type="ARBA" id="ARBA00023295"/>
    </source>
</evidence>
<feature type="active site" description="Proton donor" evidence="6">
    <location>
        <position position="355"/>
    </location>
</feature>
<feature type="chain" id="PRO_5025488437" description="beta-N-acetylhexosaminidase" evidence="7">
    <location>
        <begin position="25"/>
        <end position="773"/>
    </location>
</feature>
<dbReference type="InterPro" id="IPR025705">
    <property type="entry name" value="Beta_hexosaminidase_sua/sub"/>
</dbReference>
<dbReference type="EMBL" id="CP048113">
    <property type="protein sequence ID" value="QHS63884.1"/>
    <property type="molecule type" value="Genomic_DNA"/>
</dbReference>
<dbReference type="GO" id="GO:0030203">
    <property type="term" value="P:glycosaminoglycan metabolic process"/>
    <property type="evidence" value="ECO:0007669"/>
    <property type="project" value="TreeGrafter"/>
</dbReference>
<dbReference type="EC" id="3.2.1.52" evidence="3"/>
<feature type="signal peptide" evidence="7">
    <location>
        <begin position="1"/>
        <end position="24"/>
    </location>
</feature>
<dbReference type="SUPFAM" id="SSF56988">
    <property type="entry name" value="Anthrax protective antigen"/>
    <property type="match status" value="1"/>
</dbReference>
<dbReference type="SMART" id="SM00758">
    <property type="entry name" value="PA14"/>
    <property type="match status" value="1"/>
</dbReference>
<evidence type="ECO:0000256" key="7">
    <source>
        <dbReference type="SAM" id="SignalP"/>
    </source>
</evidence>
<dbReference type="KEGG" id="chih:GWR21_31180"/>
<evidence type="ECO:0000313" key="10">
    <source>
        <dbReference type="Proteomes" id="UP000476411"/>
    </source>
</evidence>
<dbReference type="InterPro" id="IPR037524">
    <property type="entry name" value="PA14/GLEYA"/>
</dbReference>
<keyword evidence="4 9" id="KW-0378">Hydrolase</keyword>
<dbReference type="GO" id="GO:0016020">
    <property type="term" value="C:membrane"/>
    <property type="evidence" value="ECO:0007669"/>
    <property type="project" value="TreeGrafter"/>
</dbReference>
<dbReference type="PRINTS" id="PR00738">
    <property type="entry name" value="GLHYDRLASE20"/>
</dbReference>
<accession>A0A6B9ZQD2</accession>
<dbReference type="SUPFAM" id="SSF55545">
    <property type="entry name" value="beta-N-acetylhexosaminidase-like domain"/>
    <property type="match status" value="1"/>
</dbReference>
<dbReference type="Gene3D" id="3.30.379.10">
    <property type="entry name" value="Chitobiase/beta-hexosaminidase domain 2-like"/>
    <property type="match status" value="1"/>
</dbReference>
<dbReference type="InterPro" id="IPR017853">
    <property type="entry name" value="GH"/>
</dbReference>
<evidence type="ECO:0000256" key="2">
    <source>
        <dbReference type="ARBA" id="ARBA00006285"/>
    </source>
</evidence>
<keyword evidence="5" id="KW-0326">Glycosidase</keyword>
<dbReference type="PANTHER" id="PTHR22600:SF57">
    <property type="entry name" value="BETA-N-ACETYLHEXOSAMINIDASE"/>
    <property type="match status" value="1"/>
</dbReference>
<dbReference type="Gene3D" id="3.20.20.80">
    <property type="entry name" value="Glycosidases"/>
    <property type="match status" value="1"/>
</dbReference>
<dbReference type="Pfam" id="PF00728">
    <property type="entry name" value="Glyco_hydro_20"/>
    <property type="match status" value="1"/>
</dbReference>
<dbReference type="Proteomes" id="UP000476411">
    <property type="component" value="Chromosome"/>
</dbReference>
<dbReference type="CDD" id="cd06563">
    <property type="entry name" value="GH20_chitobiase-like"/>
    <property type="match status" value="1"/>
</dbReference>
<feature type="domain" description="PA14" evidence="8">
    <location>
        <begin position="632"/>
        <end position="769"/>
    </location>
</feature>